<dbReference type="SUPFAM" id="SSF81891">
    <property type="entry name" value="Poly A polymerase C-terminal region-like"/>
    <property type="match status" value="1"/>
</dbReference>
<dbReference type="Gene3D" id="1.10.3090.10">
    <property type="entry name" value="cca-adding enzyme, domain 2"/>
    <property type="match status" value="1"/>
</dbReference>
<dbReference type="InterPro" id="IPR002646">
    <property type="entry name" value="PolA_pol_head_dom"/>
</dbReference>
<feature type="domain" description="tRNA nucleotidyltransferase/poly(A) polymerase RNA and SrmB- binding" evidence="12">
    <location>
        <begin position="208"/>
        <end position="268"/>
    </location>
</feature>
<evidence type="ECO:0000259" key="12">
    <source>
        <dbReference type="Pfam" id="PF12627"/>
    </source>
</evidence>
<organism evidence="13 14">
    <name type="scientific">Vibrio nitrifigilis</name>
    <dbReference type="NCBI Taxonomy" id="2789781"/>
    <lineage>
        <taxon>Bacteria</taxon>
        <taxon>Pseudomonadati</taxon>
        <taxon>Pseudomonadota</taxon>
        <taxon>Gammaproteobacteria</taxon>
        <taxon>Vibrionales</taxon>
        <taxon>Vibrionaceae</taxon>
        <taxon>Vibrio</taxon>
    </lineage>
</organism>
<sequence>MNNNDLQQRGHRVYPNLALNIITRQEHSVSRQLISENALKVLYRLHGAGYEAYLVGGGVRDLMLGGTPKDFDVATNATPEQIRQLFRNCRLIGRRFRLAHIMFGRDIIEVATFRGHHQEQNTQLSVQSDQGMLLRDNVYGTKDEDAERRDFTINAMYYNIADYSIHDYAGGVEDLEDRLVRLIGDPETRYREDPVRMLRAIRFAVKLDFDIEEDTAEPIERLAYLLSDIPAARLYEESLKMLQSGYGLETYHLMREYNVFEQLFPVISEHFTPDYSSNTEHMLDLSLDSTDIRVEENKRINPAFMFAAILWYPMIERANKLVEETNINFYDAVMEASNQVLDRVVKRIAIPRRHTATIREIWQLQLRLPRRNGKRAFRLMELNKFRAGFDFLKMRGEVEGGEIKELALWWDTFQSAGRNMRQAMVNDLNQASTQKPRARRRKPANKKKSKTES</sequence>
<evidence type="ECO:0000313" key="14">
    <source>
        <dbReference type="Proteomes" id="UP000597206"/>
    </source>
</evidence>
<gene>
    <name evidence="7 13" type="primary">pcnB</name>
    <name evidence="13" type="ORF">I1A42_01540</name>
</gene>
<evidence type="ECO:0000256" key="2">
    <source>
        <dbReference type="ARBA" id="ARBA00022679"/>
    </source>
</evidence>
<evidence type="ECO:0000259" key="11">
    <source>
        <dbReference type="Pfam" id="PF12626"/>
    </source>
</evidence>
<comment type="function">
    <text evidence="7">Adds poly(A) tail to the 3' end of many RNAs, which usually targets these RNAs for decay. Plays a significant role in the global control of gene expression, through influencing the rate of transcript degradation, and in the general RNA quality control.</text>
</comment>
<dbReference type="Pfam" id="PF01743">
    <property type="entry name" value="PolyA_pol"/>
    <property type="match status" value="1"/>
</dbReference>
<dbReference type="RefSeq" id="WP_196122458.1">
    <property type="nucleotide sequence ID" value="NZ_JADPMR010000001.1"/>
</dbReference>
<evidence type="ECO:0000256" key="1">
    <source>
        <dbReference type="ARBA" id="ARBA00022664"/>
    </source>
</evidence>
<evidence type="ECO:0000256" key="8">
    <source>
        <dbReference type="RuleBase" id="RU003953"/>
    </source>
</evidence>
<dbReference type="NCBIfam" id="TIGR01942">
    <property type="entry name" value="pcnB"/>
    <property type="match status" value="1"/>
</dbReference>
<dbReference type="InterPro" id="IPR052191">
    <property type="entry name" value="tRNA_ntf/polyA_polymerase_I"/>
</dbReference>
<evidence type="ECO:0000256" key="9">
    <source>
        <dbReference type="SAM" id="MobiDB-lite"/>
    </source>
</evidence>
<evidence type="ECO:0000259" key="10">
    <source>
        <dbReference type="Pfam" id="PF01743"/>
    </source>
</evidence>
<evidence type="ECO:0000256" key="5">
    <source>
        <dbReference type="ARBA" id="ARBA00022884"/>
    </source>
</evidence>
<keyword evidence="4 7" id="KW-0067">ATP-binding</keyword>
<keyword evidence="13" id="KW-0548">Nucleotidyltransferase</keyword>
<feature type="compositionally biased region" description="Basic residues" evidence="9">
    <location>
        <begin position="436"/>
        <end position="453"/>
    </location>
</feature>
<dbReference type="InterPro" id="IPR010206">
    <property type="entry name" value="PolA_pol_I"/>
</dbReference>
<dbReference type="Proteomes" id="UP000597206">
    <property type="component" value="Unassembled WGS sequence"/>
</dbReference>
<dbReference type="Gene3D" id="3.30.460.10">
    <property type="entry name" value="Beta Polymerase, domain 2"/>
    <property type="match status" value="1"/>
</dbReference>
<dbReference type="InterPro" id="IPR043519">
    <property type="entry name" value="NT_sf"/>
</dbReference>
<dbReference type="InterPro" id="IPR032828">
    <property type="entry name" value="PolyA_RNA-bd"/>
</dbReference>
<dbReference type="CDD" id="cd05398">
    <property type="entry name" value="NT_ClassII-CCAase"/>
    <property type="match status" value="1"/>
</dbReference>
<keyword evidence="3 7" id="KW-0547">Nucleotide-binding</keyword>
<keyword evidence="14" id="KW-1185">Reference proteome</keyword>
<feature type="active site" evidence="7">
    <location>
        <position position="72"/>
    </location>
</feature>
<dbReference type="PANTHER" id="PTHR43051">
    <property type="entry name" value="POLYNUCLEOTIDE ADENYLYLTRANSFERASE FAMILY PROTEIN"/>
    <property type="match status" value="1"/>
</dbReference>
<protein>
    <recommendedName>
        <fullName evidence="7">Poly(A) polymerase I</fullName>
        <shortName evidence="7">PAP I</shortName>
        <ecNumber evidence="7">2.7.7.19</ecNumber>
    </recommendedName>
</protein>
<keyword evidence="2 7" id="KW-0808">Transferase</keyword>
<feature type="active site" evidence="7">
    <location>
        <position position="70"/>
    </location>
</feature>
<evidence type="ECO:0000256" key="3">
    <source>
        <dbReference type="ARBA" id="ARBA00022741"/>
    </source>
</evidence>
<name>A0ABS0GA27_9VIBR</name>
<accession>A0ABS0GA27</accession>
<keyword evidence="6 7" id="KW-0804">Transcription</keyword>
<dbReference type="Pfam" id="PF12627">
    <property type="entry name" value="PolyA_pol_RNAbd"/>
    <property type="match status" value="1"/>
</dbReference>
<keyword evidence="5 7" id="KW-0694">RNA-binding</keyword>
<dbReference type="GO" id="GO:1990817">
    <property type="term" value="F:poly(A) RNA polymerase activity"/>
    <property type="evidence" value="ECO:0007669"/>
    <property type="project" value="UniProtKB-EC"/>
</dbReference>
<dbReference type="Pfam" id="PF12626">
    <property type="entry name" value="PolyA_pol_arg_C"/>
    <property type="match status" value="1"/>
</dbReference>
<dbReference type="PANTHER" id="PTHR43051:SF1">
    <property type="entry name" value="POLYNUCLEOTIDE ADENYLYLTRANSFERASE FAMILY PROTEIN"/>
    <property type="match status" value="1"/>
</dbReference>
<evidence type="ECO:0000256" key="6">
    <source>
        <dbReference type="ARBA" id="ARBA00023163"/>
    </source>
</evidence>
<reference evidence="13 14" key="1">
    <citation type="submission" date="2020-11" db="EMBL/GenBank/DDBJ databases">
        <title>Vibrio nitrifigilis sp. nov., a marine nitrogen-fixing bacterium isolated from the lagoon sediment of an islet inside an atoll.</title>
        <authorList>
            <person name="Wang L.-T."/>
            <person name="Shieh W.Y."/>
        </authorList>
    </citation>
    <scope>NUCLEOTIDE SEQUENCE [LARGE SCALE GENOMIC DNA]</scope>
    <source>
        <strain evidence="13 14">NFV-1</strain>
    </source>
</reference>
<comment type="caution">
    <text evidence="13">The sequence shown here is derived from an EMBL/GenBank/DDBJ whole genome shotgun (WGS) entry which is preliminary data.</text>
</comment>
<comment type="similarity">
    <text evidence="7 8">Belongs to the tRNA nucleotidyltransferase/poly(A) polymerase family.</text>
</comment>
<keyword evidence="1 7" id="KW-0507">mRNA processing</keyword>
<proteinExistence type="inferred from homology"/>
<evidence type="ECO:0000313" key="13">
    <source>
        <dbReference type="EMBL" id="MBF8999267.1"/>
    </source>
</evidence>
<dbReference type="SUPFAM" id="SSF81301">
    <property type="entry name" value="Nucleotidyltransferase"/>
    <property type="match status" value="1"/>
</dbReference>
<feature type="active site" evidence="7">
    <location>
        <position position="150"/>
    </location>
</feature>
<evidence type="ECO:0000256" key="4">
    <source>
        <dbReference type="ARBA" id="ARBA00022840"/>
    </source>
</evidence>
<feature type="region of interest" description="Disordered" evidence="9">
    <location>
        <begin position="429"/>
        <end position="453"/>
    </location>
</feature>
<dbReference type="HAMAP" id="MF_00957">
    <property type="entry name" value="PolyA_pol"/>
    <property type="match status" value="1"/>
</dbReference>
<dbReference type="EC" id="2.7.7.19" evidence="7"/>
<dbReference type="InterPro" id="IPR025866">
    <property type="entry name" value="PolyA_pol_arg_C_dom"/>
</dbReference>
<dbReference type="EMBL" id="JADPMR010000001">
    <property type="protein sequence ID" value="MBF8999267.1"/>
    <property type="molecule type" value="Genomic_DNA"/>
</dbReference>
<evidence type="ECO:0000256" key="7">
    <source>
        <dbReference type="HAMAP-Rule" id="MF_00957"/>
    </source>
</evidence>
<comment type="catalytic activity">
    <reaction evidence="7">
        <text>RNA(n) + ATP = RNA(n)-3'-adenine ribonucleotide + diphosphate</text>
        <dbReference type="Rhea" id="RHEA:11332"/>
        <dbReference type="Rhea" id="RHEA-COMP:14527"/>
        <dbReference type="Rhea" id="RHEA-COMP:17347"/>
        <dbReference type="ChEBI" id="CHEBI:30616"/>
        <dbReference type="ChEBI" id="CHEBI:33019"/>
        <dbReference type="ChEBI" id="CHEBI:140395"/>
        <dbReference type="ChEBI" id="CHEBI:173115"/>
        <dbReference type="EC" id="2.7.7.19"/>
    </reaction>
</comment>
<feature type="domain" description="Poly A polymerase head" evidence="10">
    <location>
        <begin position="52"/>
        <end position="181"/>
    </location>
</feature>
<feature type="domain" description="Polymerase A arginine-rich C-terminal" evidence="11">
    <location>
        <begin position="328"/>
        <end position="442"/>
    </location>
</feature>